<evidence type="ECO:0000313" key="7">
    <source>
        <dbReference type="EMBL" id="KKO06678.1"/>
    </source>
</evidence>
<dbReference type="SUPFAM" id="SSF161098">
    <property type="entry name" value="MetI-like"/>
    <property type="match status" value="1"/>
</dbReference>
<evidence type="ECO:0000256" key="1">
    <source>
        <dbReference type="ARBA" id="ARBA00004141"/>
    </source>
</evidence>
<keyword evidence="2 5" id="KW-0812">Transmembrane</keyword>
<feature type="transmembrane region" description="Helical" evidence="5">
    <location>
        <begin position="160"/>
        <end position="182"/>
    </location>
</feature>
<evidence type="ECO:0000259" key="6">
    <source>
        <dbReference type="PROSITE" id="PS50928"/>
    </source>
</evidence>
<name>A0A0F9W369_9ZZZZ</name>
<feature type="transmembrane region" description="Helical" evidence="5">
    <location>
        <begin position="303"/>
        <end position="329"/>
    </location>
</feature>
<proteinExistence type="predicted"/>
<dbReference type="InterPro" id="IPR011864">
    <property type="entry name" value="Phosphate_PstC"/>
</dbReference>
<comment type="caution">
    <text evidence="7">The sequence shown here is derived from an EMBL/GenBank/DDBJ whole genome shotgun (WGS) entry which is preliminary data.</text>
</comment>
<dbReference type="PANTHER" id="PTHR42727:SF1">
    <property type="entry name" value="PHOSPHATE TRANSPORT SYSTEM PERMEASE"/>
    <property type="match status" value="1"/>
</dbReference>
<feature type="transmembrane region" description="Helical" evidence="5">
    <location>
        <begin position="110"/>
        <end position="139"/>
    </location>
</feature>
<dbReference type="Gene3D" id="1.10.3720.10">
    <property type="entry name" value="MetI-like"/>
    <property type="match status" value="1"/>
</dbReference>
<dbReference type="InterPro" id="IPR035906">
    <property type="entry name" value="MetI-like_sf"/>
</dbReference>
<feature type="transmembrane region" description="Helical" evidence="5">
    <location>
        <begin position="188"/>
        <end position="205"/>
    </location>
</feature>
<dbReference type="GO" id="GO:0016020">
    <property type="term" value="C:membrane"/>
    <property type="evidence" value="ECO:0007669"/>
    <property type="project" value="UniProtKB-SubCell"/>
</dbReference>
<dbReference type="GO" id="GO:0005315">
    <property type="term" value="F:phosphate transmembrane transporter activity"/>
    <property type="evidence" value="ECO:0007669"/>
    <property type="project" value="InterPro"/>
</dbReference>
<accession>A0A0F9W369</accession>
<keyword evidence="3 5" id="KW-1133">Transmembrane helix</keyword>
<sequence length="337" mass="36475">MGVFRGPHLLPFCVVKLTHLVSGFMSDKQAGQGANDRLHISPHFLRRREITNEVARYVLMAAAAVSVFVTIGIVYILLSESLVFFETVSVWEFVSTTSWTPLFAEPTFGIWPLLSGTLVVSGIALAVAVPAGLVLAVYLSEFAPANVRETIKPILELLEGVPTVVYGFFALLLVTPLLQIIFPQLPGFNMLAPGLVIGIMILPYITSLSEDAMRAVPNGMREGAYALGYSKYHTAVRVVVPAAISGITAACILAMSRAVGETMVVAIAAGQMPNFTFNPMEGAATITTFIVQVTLGDARHGSIAYQSIFAAGLVLFLLTLLFNLIGFFLRRRFRQAY</sequence>
<dbReference type="PROSITE" id="PS50928">
    <property type="entry name" value="ABC_TM1"/>
    <property type="match status" value="1"/>
</dbReference>
<dbReference type="AlphaFoldDB" id="A0A0F9W369"/>
<dbReference type="PANTHER" id="PTHR42727">
    <property type="entry name" value="PHOSPHATE TRANSPORT SYSTEM PERMEASE PROTEIN"/>
    <property type="match status" value="1"/>
</dbReference>
<comment type="subcellular location">
    <subcellularLocation>
        <location evidence="1">Membrane</location>
        <topology evidence="1">Multi-pass membrane protein</topology>
    </subcellularLocation>
</comment>
<organism evidence="7">
    <name type="scientific">marine sediment metagenome</name>
    <dbReference type="NCBI Taxonomy" id="412755"/>
    <lineage>
        <taxon>unclassified sequences</taxon>
        <taxon>metagenomes</taxon>
        <taxon>ecological metagenomes</taxon>
    </lineage>
</organism>
<reference evidence="7" key="1">
    <citation type="journal article" date="2015" name="Nature">
        <title>Complex archaea that bridge the gap between prokaryotes and eukaryotes.</title>
        <authorList>
            <person name="Spang A."/>
            <person name="Saw J.H."/>
            <person name="Jorgensen S.L."/>
            <person name="Zaremba-Niedzwiedzka K."/>
            <person name="Martijn J."/>
            <person name="Lind A.E."/>
            <person name="van Eijk R."/>
            <person name="Schleper C."/>
            <person name="Guy L."/>
            <person name="Ettema T.J."/>
        </authorList>
    </citation>
    <scope>NUCLEOTIDE SEQUENCE</scope>
</reference>
<evidence type="ECO:0000256" key="4">
    <source>
        <dbReference type="ARBA" id="ARBA00023136"/>
    </source>
</evidence>
<dbReference type="EMBL" id="LAZR01000015">
    <property type="protein sequence ID" value="KKO06678.1"/>
    <property type="molecule type" value="Genomic_DNA"/>
</dbReference>
<evidence type="ECO:0000256" key="3">
    <source>
        <dbReference type="ARBA" id="ARBA00022989"/>
    </source>
</evidence>
<dbReference type="GO" id="GO:0006817">
    <property type="term" value="P:phosphate ion transport"/>
    <property type="evidence" value="ECO:0007669"/>
    <property type="project" value="InterPro"/>
</dbReference>
<dbReference type="CDD" id="cd06261">
    <property type="entry name" value="TM_PBP2"/>
    <property type="match status" value="1"/>
</dbReference>
<feature type="transmembrane region" description="Helical" evidence="5">
    <location>
        <begin position="235"/>
        <end position="255"/>
    </location>
</feature>
<dbReference type="NCBIfam" id="TIGR02138">
    <property type="entry name" value="phosphate_pstC"/>
    <property type="match status" value="1"/>
</dbReference>
<dbReference type="Pfam" id="PF00528">
    <property type="entry name" value="BPD_transp_1"/>
    <property type="match status" value="1"/>
</dbReference>
<gene>
    <name evidence="7" type="ORF">LCGC14_0064860</name>
</gene>
<protein>
    <recommendedName>
        <fullName evidence="6">ABC transmembrane type-1 domain-containing protein</fullName>
    </recommendedName>
</protein>
<dbReference type="InterPro" id="IPR000515">
    <property type="entry name" value="MetI-like"/>
</dbReference>
<feature type="transmembrane region" description="Helical" evidence="5">
    <location>
        <begin position="54"/>
        <end position="78"/>
    </location>
</feature>
<keyword evidence="4 5" id="KW-0472">Membrane</keyword>
<evidence type="ECO:0000256" key="5">
    <source>
        <dbReference type="SAM" id="Phobius"/>
    </source>
</evidence>
<feature type="domain" description="ABC transmembrane type-1" evidence="6">
    <location>
        <begin position="114"/>
        <end position="326"/>
    </location>
</feature>
<evidence type="ECO:0000256" key="2">
    <source>
        <dbReference type="ARBA" id="ARBA00022692"/>
    </source>
</evidence>